<feature type="domain" description="WYL" evidence="1">
    <location>
        <begin position="146"/>
        <end position="219"/>
    </location>
</feature>
<gene>
    <name evidence="3" type="ORF">N780_08630</name>
</gene>
<dbReference type="InterPro" id="IPR051534">
    <property type="entry name" value="CBASS_pafABC_assoc_protein"/>
</dbReference>
<dbReference type="Pfam" id="PF13280">
    <property type="entry name" value="WYL"/>
    <property type="match status" value="1"/>
</dbReference>
<organism evidence="3 4">
    <name type="scientific">Pontibacillus chungwhensis BH030062</name>
    <dbReference type="NCBI Taxonomy" id="1385513"/>
    <lineage>
        <taxon>Bacteria</taxon>
        <taxon>Bacillati</taxon>
        <taxon>Bacillota</taxon>
        <taxon>Bacilli</taxon>
        <taxon>Bacillales</taxon>
        <taxon>Bacillaceae</taxon>
        <taxon>Pontibacillus</taxon>
    </lineage>
</organism>
<dbReference type="InterPro" id="IPR057727">
    <property type="entry name" value="WCX_dom"/>
</dbReference>
<dbReference type="PANTHER" id="PTHR34580">
    <property type="match status" value="1"/>
</dbReference>
<dbReference type="eggNOG" id="COG2378">
    <property type="taxonomic scope" value="Bacteria"/>
</dbReference>
<dbReference type="InterPro" id="IPR026881">
    <property type="entry name" value="WYL_dom"/>
</dbReference>
<dbReference type="Proteomes" id="UP000030153">
    <property type="component" value="Unassembled WGS sequence"/>
</dbReference>
<evidence type="ECO:0000259" key="2">
    <source>
        <dbReference type="Pfam" id="PF25583"/>
    </source>
</evidence>
<evidence type="ECO:0000313" key="3">
    <source>
        <dbReference type="EMBL" id="KGP91263.1"/>
    </source>
</evidence>
<dbReference type="PANTHER" id="PTHR34580:SF1">
    <property type="entry name" value="PROTEIN PAFC"/>
    <property type="match status" value="1"/>
</dbReference>
<dbReference type="PROSITE" id="PS52050">
    <property type="entry name" value="WYL"/>
    <property type="match status" value="1"/>
</dbReference>
<evidence type="ECO:0000259" key="1">
    <source>
        <dbReference type="Pfam" id="PF13280"/>
    </source>
</evidence>
<sequence>MELNNNTRLLQLQEILSQETDEYHELSIKEIKEKLKVVFGSEAKFDNRTLKRDMEVLAEAGVEVIQNQGEFGKMMYSYQDRVFETYHLRLLIDAVLSAKFITEKEKKDLIPRIKQLTSKHIAKQLPDPVLFNQSADDGYQLVKLNIDHVHRAIAEQKVLHYQYGKYNMKKEFEYNREGSTYEVEPYALIWQNDFYYLIGRFRGTGEMRHYRLDRIRNIRLSEERFRKEDFNVQDYVDQSFHMFAGENTWIKVQFHASLLNVVLDRFGLEASIQQVDEEHFLLSTKAKMSTGLVAWIMQWGRKAKVVSPEELKEEIREEVLAMCEGYGLEEYE</sequence>
<accession>A0A0A2UWZ0</accession>
<dbReference type="RefSeq" id="WP_036783667.1">
    <property type="nucleotide sequence ID" value="NZ_AVBG01000007.1"/>
</dbReference>
<feature type="domain" description="WCX" evidence="2">
    <location>
        <begin position="248"/>
        <end position="322"/>
    </location>
</feature>
<dbReference type="STRING" id="1385513.N780_08630"/>
<reference evidence="3 4" key="1">
    <citation type="submission" date="2013-08" db="EMBL/GenBank/DDBJ databases">
        <title>Genome of Pontibacillus chungwhensis.</title>
        <authorList>
            <person name="Wang Q."/>
            <person name="Wang G."/>
        </authorList>
    </citation>
    <scope>NUCLEOTIDE SEQUENCE [LARGE SCALE GENOMIC DNA]</scope>
    <source>
        <strain evidence="3 4">BH030062</strain>
    </source>
</reference>
<name>A0A0A2UWZ0_9BACI</name>
<dbReference type="AlphaFoldDB" id="A0A0A2UWZ0"/>
<evidence type="ECO:0000313" key="4">
    <source>
        <dbReference type="Proteomes" id="UP000030153"/>
    </source>
</evidence>
<keyword evidence="4" id="KW-1185">Reference proteome</keyword>
<dbReference type="Pfam" id="PF25583">
    <property type="entry name" value="WCX"/>
    <property type="match status" value="1"/>
</dbReference>
<protein>
    <submittedName>
        <fullName evidence="3">Transcriptional regulator</fullName>
    </submittedName>
</protein>
<dbReference type="EMBL" id="AVBG01000007">
    <property type="protein sequence ID" value="KGP91263.1"/>
    <property type="molecule type" value="Genomic_DNA"/>
</dbReference>
<comment type="caution">
    <text evidence="3">The sequence shown here is derived from an EMBL/GenBank/DDBJ whole genome shotgun (WGS) entry which is preliminary data.</text>
</comment>
<proteinExistence type="predicted"/>
<dbReference type="OrthoDB" id="9772503at2"/>